<dbReference type="Pfam" id="PF02891">
    <property type="entry name" value="zf-MIZ"/>
    <property type="match status" value="1"/>
</dbReference>
<evidence type="ECO:0008006" key="14">
    <source>
        <dbReference type="Google" id="ProtNLM"/>
    </source>
</evidence>
<dbReference type="CDD" id="cd16792">
    <property type="entry name" value="SP-RING_Siz-like"/>
    <property type="match status" value="1"/>
</dbReference>
<evidence type="ECO:0000259" key="10">
    <source>
        <dbReference type="PROSITE" id="PS51044"/>
    </source>
</evidence>
<evidence type="ECO:0000256" key="2">
    <source>
        <dbReference type="ARBA" id="ARBA00005383"/>
    </source>
</evidence>
<keyword evidence="4" id="KW-0479">Metal-binding</keyword>
<dbReference type="InterPro" id="IPR003034">
    <property type="entry name" value="SAP_dom"/>
</dbReference>
<accession>U1HG83</accession>
<feature type="compositionally biased region" description="Low complexity" evidence="9">
    <location>
        <begin position="70"/>
        <end position="84"/>
    </location>
</feature>
<dbReference type="InterPro" id="IPR023321">
    <property type="entry name" value="PINIT"/>
</dbReference>
<dbReference type="eggNOG" id="KOG2169">
    <property type="taxonomic scope" value="Eukaryota"/>
</dbReference>
<feature type="region of interest" description="Disordered" evidence="9">
    <location>
        <begin position="380"/>
        <end position="533"/>
    </location>
</feature>
<dbReference type="UniPathway" id="UPA00886"/>
<feature type="domain" description="PINIT" evidence="11">
    <location>
        <begin position="108"/>
        <end position="265"/>
    </location>
</feature>
<gene>
    <name evidence="12" type="ORF">EPUS_01076</name>
</gene>
<dbReference type="SMART" id="SM00513">
    <property type="entry name" value="SAP"/>
    <property type="match status" value="1"/>
</dbReference>
<dbReference type="RefSeq" id="XP_007805180.1">
    <property type="nucleotide sequence ID" value="XM_007806989.1"/>
</dbReference>
<dbReference type="EMBL" id="KE721469">
    <property type="protein sequence ID" value="ERF69120.1"/>
    <property type="molecule type" value="Genomic_DNA"/>
</dbReference>
<dbReference type="InterPro" id="IPR031141">
    <property type="entry name" value="SIZ1/2_SP-RING"/>
</dbReference>
<evidence type="ECO:0000256" key="9">
    <source>
        <dbReference type="SAM" id="MobiDB-lite"/>
    </source>
</evidence>
<dbReference type="Proteomes" id="UP000019373">
    <property type="component" value="Unassembled WGS sequence"/>
</dbReference>
<dbReference type="OrthoDB" id="28127at2759"/>
<dbReference type="OMA" id="TPIVECK"/>
<dbReference type="InterPro" id="IPR013083">
    <property type="entry name" value="Znf_RING/FYVE/PHD"/>
</dbReference>
<dbReference type="GO" id="GO:0061665">
    <property type="term" value="F:SUMO ligase activity"/>
    <property type="evidence" value="ECO:0007669"/>
    <property type="project" value="TreeGrafter"/>
</dbReference>
<dbReference type="GO" id="GO:0008270">
    <property type="term" value="F:zinc ion binding"/>
    <property type="evidence" value="ECO:0007669"/>
    <property type="project" value="UniProtKB-KW"/>
</dbReference>
<evidence type="ECO:0000256" key="6">
    <source>
        <dbReference type="ARBA" id="ARBA00022786"/>
    </source>
</evidence>
<evidence type="ECO:0000256" key="8">
    <source>
        <dbReference type="PROSITE-ProRule" id="PRU00452"/>
    </source>
</evidence>
<dbReference type="InterPro" id="IPR038654">
    <property type="entry name" value="PINIT_sf"/>
</dbReference>
<dbReference type="GO" id="GO:0000785">
    <property type="term" value="C:chromatin"/>
    <property type="evidence" value="ECO:0007669"/>
    <property type="project" value="TreeGrafter"/>
</dbReference>
<comment type="similarity">
    <text evidence="2">Belongs to the PIAS family.</text>
</comment>
<feature type="compositionally biased region" description="Polar residues" evidence="9">
    <location>
        <begin position="419"/>
        <end position="431"/>
    </location>
</feature>
<evidence type="ECO:0000256" key="7">
    <source>
        <dbReference type="ARBA" id="ARBA00022833"/>
    </source>
</evidence>
<dbReference type="PANTHER" id="PTHR10782">
    <property type="entry name" value="ZINC FINGER MIZ DOMAIN-CONTAINING PROTEIN"/>
    <property type="match status" value="1"/>
</dbReference>
<dbReference type="Gene3D" id="3.30.40.10">
    <property type="entry name" value="Zinc/RING finger domain, C3HC4 (zinc finger)"/>
    <property type="match status" value="1"/>
</dbReference>
<feature type="compositionally biased region" description="Polar residues" evidence="9">
    <location>
        <begin position="439"/>
        <end position="459"/>
    </location>
</feature>
<dbReference type="PROSITE" id="PS51044">
    <property type="entry name" value="ZF_SP_RING"/>
    <property type="match status" value="1"/>
</dbReference>
<feature type="region of interest" description="Disordered" evidence="9">
    <location>
        <begin position="70"/>
        <end position="116"/>
    </location>
</feature>
<evidence type="ECO:0000256" key="1">
    <source>
        <dbReference type="ARBA" id="ARBA00004718"/>
    </source>
</evidence>
<evidence type="ECO:0000313" key="12">
    <source>
        <dbReference type="EMBL" id="ERF69120.1"/>
    </source>
</evidence>
<dbReference type="InterPro" id="IPR004181">
    <property type="entry name" value="Znf_MIZ"/>
</dbReference>
<comment type="pathway">
    <text evidence="1">Protein modification; protein sumoylation.</text>
</comment>
<proteinExistence type="inferred from homology"/>
<feature type="domain" description="SP-RING-type" evidence="10">
    <location>
        <begin position="294"/>
        <end position="379"/>
    </location>
</feature>
<keyword evidence="13" id="KW-1185">Reference proteome</keyword>
<evidence type="ECO:0000259" key="11">
    <source>
        <dbReference type="PROSITE" id="PS51466"/>
    </source>
</evidence>
<keyword evidence="6" id="KW-0833">Ubl conjugation pathway</keyword>
<name>U1HG83_ENDPU</name>
<dbReference type="Pfam" id="PF14324">
    <property type="entry name" value="PINIT"/>
    <property type="match status" value="1"/>
</dbReference>
<evidence type="ECO:0000256" key="3">
    <source>
        <dbReference type="ARBA" id="ARBA00022679"/>
    </source>
</evidence>
<evidence type="ECO:0000256" key="4">
    <source>
        <dbReference type="ARBA" id="ARBA00022723"/>
    </source>
</evidence>
<reference evidence="13" key="1">
    <citation type="journal article" date="2014" name="BMC Genomics">
        <title>Genome characteristics reveal the impact of lichenization on lichen-forming fungus Endocarpon pusillum Hedwig (Verrucariales, Ascomycota).</title>
        <authorList>
            <person name="Wang Y.-Y."/>
            <person name="Liu B."/>
            <person name="Zhang X.-Y."/>
            <person name="Zhou Q.-M."/>
            <person name="Zhang T."/>
            <person name="Li H."/>
            <person name="Yu Y.-F."/>
            <person name="Zhang X.-L."/>
            <person name="Hao X.-Y."/>
            <person name="Wang M."/>
            <person name="Wang L."/>
            <person name="Wei J.-C."/>
        </authorList>
    </citation>
    <scope>NUCLEOTIDE SEQUENCE [LARGE SCALE GENOMIC DNA]</scope>
    <source>
        <strain evidence="13">Z07020 / HMAS-L-300199</strain>
    </source>
</reference>
<dbReference type="GeneID" id="19236135"/>
<protein>
    <recommendedName>
        <fullName evidence="14">E3 SUMO-protein ligase pli1</fullName>
    </recommendedName>
</protein>
<keyword evidence="7" id="KW-0862">Zinc</keyword>
<dbReference type="Gene3D" id="2.60.120.780">
    <property type="entry name" value="PINIT domain"/>
    <property type="match status" value="1"/>
</dbReference>
<keyword evidence="3" id="KW-0808">Transferase</keyword>
<dbReference type="GO" id="GO:0016925">
    <property type="term" value="P:protein sumoylation"/>
    <property type="evidence" value="ECO:0007669"/>
    <property type="project" value="UniProtKB-UniPathway"/>
</dbReference>
<sequence length="533" mass="58163">MANATDLRSVEARIKLLLNAQLKAVLRDQHLAVSGVKSELQIRLLAHLNKLAAAGDVARIDRIRSLVNGSADANAPAPSSSLYTPTPPSSSSPYRPASLTQQSPPTGYGMPPNPSFGSGQVHFKTSPFFTIVQPLTEVVECKARESTRDHVDVSVTLSAEVATQLQNDELYRVMVFCAHDTGLNHFSASEIAFPHQVELKVNLDDVKANLRGLKNKPGSTRPADITSFIRKKAGYNNQVTLTYALTQKGVAYQKFFLVVNLVRKTPVEMLVEKLKAGRLISKEQVLREMRTKAQDPDIVATSTIMSLKCPLSTLRIDVPCRSVSCKHNQCFDASSYLQLQEQGPTWTCPVCNKTATFETLLIDQYVDDILRSTSRNVEQVTIEPEGQWSKTAVPDTPAPSNGSASTAEDEDDFLEIQDTRVSSMKQESAPVTATPPNPFATSASARTPPLSSREQSVVSSAHRATKRPASTVIDLTLSDDEDEAPRSKIPRPSLRGGGGPSMSPWNGEVHFQLPRPAPSTSAYDPNYFPSPLR</sequence>
<dbReference type="AlphaFoldDB" id="U1HG83"/>
<dbReference type="PROSITE" id="PS51466">
    <property type="entry name" value="PINIT"/>
    <property type="match status" value="1"/>
</dbReference>
<dbReference type="HOGENOM" id="CLU_020537_1_0_1"/>
<organism evidence="12 13">
    <name type="scientific">Endocarpon pusillum (strain Z07020 / HMAS-L-300199)</name>
    <name type="common">Lichen-forming fungus</name>
    <dbReference type="NCBI Taxonomy" id="1263415"/>
    <lineage>
        <taxon>Eukaryota</taxon>
        <taxon>Fungi</taxon>
        <taxon>Dikarya</taxon>
        <taxon>Ascomycota</taxon>
        <taxon>Pezizomycotina</taxon>
        <taxon>Eurotiomycetes</taxon>
        <taxon>Chaetothyriomycetidae</taxon>
        <taxon>Verrucariales</taxon>
        <taxon>Verrucariaceae</taxon>
        <taxon>Endocarpon</taxon>
    </lineage>
</organism>
<dbReference type="PANTHER" id="PTHR10782:SF100">
    <property type="entry name" value="LIGASE SIZA, PUTATIVE (AFU_ORTHOLOGUE AFUA_6G05240)-RELATED"/>
    <property type="match status" value="1"/>
</dbReference>
<keyword evidence="5 8" id="KW-0863">Zinc-finger</keyword>
<evidence type="ECO:0000256" key="5">
    <source>
        <dbReference type="ARBA" id="ARBA00022771"/>
    </source>
</evidence>
<evidence type="ECO:0000313" key="13">
    <source>
        <dbReference type="Proteomes" id="UP000019373"/>
    </source>
</evidence>